<dbReference type="InterPro" id="IPR036156">
    <property type="entry name" value="Beta-gal/glucu_dom_sf"/>
</dbReference>
<dbReference type="InterPro" id="IPR013783">
    <property type="entry name" value="Ig-like_fold"/>
</dbReference>
<protein>
    <recommendedName>
        <fullName evidence="3">beta-galactosidase</fullName>
        <ecNumber evidence="3">3.2.1.23</ecNumber>
    </recommendedName>
    <alternativeName>
        <fullName evidence="6">Lactase</fullName>
    </alternativeName>
</protein>
<dbReference type="InterPro" id="IPR008979">
    <property type="entry name" value="Galactose-bd-like_sf"/>
</dbReference>
<dbReference type="EC" id="3.2.1.23" evidence="3"/>
<dbReference type="Gene3D" id="3.20.20.80">
    <property type="entry name" value="Glycosidases"/>
    <property type="match status" value="1"/>
</dbReference>
<dbReference type="SUPFAM" id="SSF49303">
    <property type="entry name" value="beta-Galactosidase/glucuronidase domain"/>
    <property type="match status" value="2"/>
</dbReference>
<dbReference type="SMART" id="SM01038">
    <property type="entry name" value="Bgal_small_N"/>
    <property type="match status" value="1"/>
</dbReference>
<comment type="caution">
    <text evidence="8">The sequence shown here is derived from an EMBL/GenBank/DDBJ whole genome shotgun (WGS) entry which is preliminary data.</text>
</comment>
<evidence type="ECO:0000313" key="8">
    <source>
        <dbReference type="EMBL" id="KOA50993.1"/>
    </source>
</evidence>
<organism evidence="8 9">
    <name type="scientific">Bifidobacterium animalis subsp. animalis MCC 0483</name>
    <dbReference type="NCBI Taxonomy" id="1365955"/>
    <lineage>
        <taxon>Bacteria</taxon>
        <taxon>Bacillati</taxon>
        <taxon>Actinomycetota</taxon>
        <taxon>Actinomycetes</taxon>
        <taxon>Bifidobacteriales</taxon>
        <taxon>Bifidobacteriaceae</taxon>
        <taxon>Bifidobacterium</taxon>
    </lineage>
</organism>
<evidence type="ECO:0000256" key="4">
    <source>
        <dbReference type="ARBA" id="ARBA00022801"/>
    </source>
</evidence>
<comment type="catalytic activity">
    <reaction evidence="1">
        <text>Hydrolysis of terminal non-reducing beta-D-galactose residues in beta-D-galactosides.</text>
        <dbReference type="EC" id="3.2.1.23"/>
    </reaction>
</comment>
<name>A0AB34TA38_9BIFI</name>
<dbReference type="GO" id="GO:0004565">
    <property type="term" value="F:beta-galactosidase activity"/>
    <property type="evidence" value="ECO:0007669"/>
    <property type="project" value="UniProtKB-EC"/>
</dbReference>
<evidence type="ECO:0000256" key="5">
    <source>
        <dbReference type="ARBA" id="ARBA00023295"/>
    </source>
</evidence>
<dbReference type="PRINTS" id="PR00132">
    <property type="entry name" value="GLHYDRLASE2"/>
</dbReference>
<feature type="domain" description="Beta galactosidase small chain/" evidence="7">
    <location>
        <begin position="849"/>
        <end position="1160"/>
    </location>
</feature>
<keyword evidence="5" id="KW-0326">Glycosidase</keyword>
<comment type="similarity">
    <text evidence="2">Belongs to the glycosyl hydrolase 2 family.</text>
</comment>
<dbReference type="Pfam" id="PF02837">
    <property type="entry name" value="Glyco_hydro_2_N"/>
    <property type="match status" value="1"/>
</dbReference>
<evidence type="ECO:0000256" key="2">
    <source>
        <dbReference type="ARBA" id="ARBA00007401"/>
    </source>
</evidence>
<proteinExistence type="inferred from homology"/>
<dbReference type="InterPro" id="IPR004199">
    <property type="entry name" value="B-gal_small/dom_5"/>
</dbReference>
<dbReference type="InterPro" id="IPR023230">
    <property type="entry name" value="Glyco_hydro_2_CS"/>
</dbReference>
<accession>A0AB34TA38</accession>
<dbReference type="InterPro" id="IPR006101">
    <property type="entry name" value="Glyco_hydro_2"/>
</dbReference>
<evidence type="ECO:0000256" key="1">
    <source>
        <dbReference type="ARBA" id="ARBA00001412"/>
    </source>
</evidence>
<dbReference type="InterPro" id="IPR006103">
    <property type="entry name" value="Glyco_hydro_2_cat"/>
</dbReference>
<dbReference type="AlphaFoldDB" id="A0AB34TA38"/>
<dbReference type="EMBL" id="AWFK01000004">
    <property type="protein sequence ID" value="KOA50993.1"/>
    <property type="molecule type" value="Genomic_DNA"/>
</dbReference>
<dbReference type="PANTHER" id="PTHR46323:SF2">
    <property type="entry name" value="BETA-GALACTOSIDASE"/>
    <property type="match status" value="1"/>
</dbReference>
<dbReference type="Proteomes" id="UP000037239">
    <property type="component" value="Unassembled WGS sequence"/>
</dbReference>
<dbReference type="PANTHER" id="PTHR46323">
    <property type="entry name" value="BETA-GALACTOSIDASE"/>
    <property type="match status" value="1"/>
</dbReference>
<dbReference type="Pfam" id="PF02836">
    <property type="entry name" value="Glyco_hydro_2_C"/>
    <property type="match status" value="1"/>
</dbReference>
<dbReference type="Gene3D" id="2.70.98.10">
    <property type="match status" value="1"/>
</dbReference>
<dbReference type="InterPro" id="IPR017853">
    <property type="entry name" value="GH"/>
</dbReference>
<gene>
    <name evidence="8" type="ORF">BAAM0483_03340</name>
</gene>
<dbReference type="InterPro" id="IPR050347">
    <property type="entry name" value="Bact_Beta-galactosidase"/>
</dbReference>
<evidence type="ECO:0000259" key="7">
    <source>
        <dbReference type="SMART" id="SM01038"/>
    </source>
</evidence>
<dbReference type="Gene3D" id="2.60.40.10">
    <property type="entry name" value="Immunoglobulins"/>
    <property type="match status" value="1"/>
</dbReference>
<dbReference type="SUPFAM" id="SSF49785">
    <property type="entry name" value="Galactose-binding domain-like"/>
    <property type="match status" value="1"/>
</dbReference>
<evidence type="ECO:0000256" key="3">
    <source>
        <dbReference type="ARBA" id="ARBA00012756"/>
    </source>
</evidence>
<evidence type="ECO:0000313" key="9">
    <source>
        <dbReference type="Proteomes" id="UP000037239"/>
    </source>
</evidence>
<dbReference type="GO" id="GO:0009341">
    <property type="term" value="C:beta-galactosidase complex"/>
    <property type="evidence" value="ECO:0007669"/>
    <property type="project" value="InterPro"/>
</dbReference>
<dbReference type="InterPro" id="IPR014718">
    <property type="entry name" value="GH-type_carb-bd"/>
</dbReference>
<dbReference type="InterPro" id="IPR006104">
    <property type="entry name" value="Glyco_hydro_2_N"/>
</dbReference>
<dbReference type="SUPFAM" id="SSF51445">
    <property type="entry name" value="(Trans)glycosidases"/>
    <property type="match status" value="1"/>
</dbReference>
<sequence length="1164" mass="129940">MEAKETAVFIPRYFEDLDTLHVGCEPNRAYFVPASAPTDTRFAAREQSDRFRLLNGEWDFKYYASVYDLDSEVDASAQAHEPVFTEPMFDADSYDQIAVPSVWQTHGYDHNQYTNTRYPFPLDPPFVPHDNPCAVYRTTFDYAVDSAAPRAFLNFEGVDSCFYVWLNGDFVGYSQVSHSTSEFEVTQALDDGENTLVVLVLKWCDGSYLEDQDKFRMSGIFRDVYLLMRPEHAIRDFYVRSTIRFADSATQAADGLPGGDTHAVAADVTVDFDFLNGVPVDGIDVVIGDVVGNVVAQGVAEAVQSEAGTVRESAHRTQAVENGSAFPSKARVKLTVEQPVLWNPEVPTCYTLMILSDGESITQPLALRDIAVVAPDGRHQTVLLNRRPIVIHGMNRHDSDPVTGYTISPEQFRTDLLLMKSHNVNGVRTSHYPNAPHYYDLFDELGFLVIDEADIEAHGVADAVLPKPGAESANMEEWQRAQLMWNGLIANNPRFAPAILDRIQRLVERDKNRGCVIFWSMGNESAYGIGFEKALEWVKTLDSQRLTHYESARYVEEDGTLQHDYGNIDVHSRMYPSIAEIDAYFSESGPNGDGANGEDGTAENGQVKPYIMCEYCHAMGNGPGDLEDYFQCIERHEGLLGGYIWEWCDHAIYAGRNARGRQEYLYGGDFGEWPNDGNFCVDGMVSPGRTPHSGLDEFKNVFRPARVVSVDAERGVVNLRNHYDFRELDEAVIVMWEVYVDGVMQTYSLVEPGTFSIEPHAVGEVRLSGWESVWPVAQPGRVTLVLRYLAREAQWGQEQLFELGFDEVEVPNPTGDNSSQWVRHQVEDMLAGDEIGESVTLEESDARIVINGANWRYVFDKRTGLFSELVYANRTILATPMTLDIWRAPTDNDRNVRHEWERCGYDRAYARAYDVQTRTVVSSGIGEAALGMDGGAYGEETAVEDAEGTMAVNAVEITCAMGAVAPTVQPIARMDTTWTVHADGSVALHMNVRKDPAFPFLPRFGIHMQLLKSMSSVTYCGLGPNESYVDKRRASWHGVFSASVGQMGEREIKPQENGNHHDCSWARVQGDGVALMIVQGDGTQPESLAEPLRGFDFQALEYTAAEMARARHDFELQPSGFTEVSVDYMQSGIGSNSCGPELLPQYRLDAPEFDFAVTLRPQLA</sequence>
<reference evidence="8 9" key="1">
    <citation type="journal article" date="2015" name="Int J Genomics">
        <title>Comparative Genomics Revealed Genetic Diversity and Species/Strain-Level Differences in Carbohydrate Metabolism of Three Probiotic Bifidobacterial Species.</title>
        <authorList>
            <person name="Odamaki T."/>
            <person name="Horigome A."/>
            <person name="Sugahara H."/>
            <person name="Hashikura N."/>
            <person name="Minami J."/>
            <person name="Xiao J.Z."/>
            <person name="Abe F."/>
        </authorList>
    </citation>
    <scope>NUCLEOTIDE SEQUENCE [LARGE SCALE GENOMIC DNA]</scope>
    <source>
        <strain evidence="8 9">MCC 0483</strain>
    </source>
</reference>
<dbReference type="GO" id="GO:0005990">
    <property type="term" value="P:lactose catabolic process"/>
    <property type="evidence" value="ECO:0007669"/>
    <property type="project" value="TreeGrafter"/>
</dbReference>
<evidence type="ECO:0000256" key="6">
    <source>
        <dbReference type="ARBA" id="ARBA00032230"/>
    </source>
</evidence>
<keyword evidence="4" id="KW-0378">Hydrolase</keyword>
<dbReference type="PROSITE" id="PS00719">
    <property type="entry name" value="GLYCOSYL_HYDROL_F2_1"/>
    <property type="match status" value="1"/>
</dbReference>
<dbReference type="Pfam" id="PF02929">
    <property type="entry name" value="Bgal_small_N"/>
    <property type="match status" value="1"/>
</dbReference>
<dbReference type="Gene3D" id="2.60.120.260">
    <property type="entry name" value="Galactose-binding domain-like"/>
    <property type="match status" value="1"/>
</dbReference>
<dbReference type="InterPro" id="IPR011013">
    <property type="entry name" value="Gal_mutarotase_sf_dom"/>
</dbReference>
<dbReference type="GO" id="GO:0030246">
    <property type="term" value="F:carbohydrate binding"/>
    <property type="evidence" value="ECO:0007669"/>
    <property type="project" value="InterPro"/>
</dbReference>
<dbReference type="SUPFAM" id="SSF74650">
    <property type="entry name" value="Galactose mutarotase-like"/>
    <property type="match status" value="1"/>
</dbReference>